<dbReference type="GO" id="GO:0031591">
    <property type="term" value="P:wybutosine biosynthetic process"/>
    <property type="evidence" value="ECO:0007669"/>
    <property type="project" value="TreeGrafter"/>
</dbReference>
<dbReference type="GO" id="GO:0008175">
    <property type="term" value="F:tRNA methyltransferase activity"/>
    <property type="evidence" value="ECO:0007669"/>
    <property type="project" value="TreeGrafter"/>
</dbReference>
<dbReference type="GO" id="GO:0015074">
    <property type="term" value="P:DNA integration"/>
    <property type="evidence" value="ECO:0007669"/>
    <property type="project" value="InterPro"/>
</dbReference>
<dbReference type="Gene3D" id="2.120.10.80">
    <property type="entry name" value="Kelch-type beta propeller"/>
    <property type="match status" value="2"/>
</dbReference>
<dbReference type="PANTHER" id="PTHR46529:SF1">
    <property type="entry name" value="TRNA WYBUTOSINE-SYNTHESIZING PROTEIN 4"/>
    <property type="match status" value="1"/>
</dbReference>
<dbReference type="Pfam" id="PF01498">
    <property type="entry name" value="HTH_Tnp_Tc3_2"/>
    <property type="match status" value="1"/>
</dbReference>
<dbReference type="Gene3D" id="3.30.420.10">
    <property type="entry name" value="Ribonuclease H-like superfamily/Ribonuclease H"/>
    <property type="match status" value="1"/>
</dbReference>
<dbReference type="InterPro" id="IPR002492">
    <property type="entry name" value="Transposase_Tc1-like"/>
</dbReference>
<dbReference type="Proteomes" id="UP000887159">
    <property type="component" value="Unassembled WGS sequence"/>
</dbReference>
<keyword evidence="7" id="KW-1185">Reference proteome</keyword>
<sequence>MTDLSEFEKGMIVGIRCAGCSVTETAIYLGRARSTVSAVMTAFKKCGNVMSGKHNSGRKRKLTDRDKRVLTRIVARKRKQSLSQITSEVNSHLRNPISARTVQRELHASNLYGGVEIRKPLVTGRHALQRRQWFRTHRQWTPQQWQQVIWSDESTFTLFQNTGRVYVWRTPKEAFAPECIVPTVKHGGGPLMVWGAISWRGLGQLVTLHGKFKAAHYVNILGDQVHPFVQTSFPGECPLYQDDNAPIYTAKIVQEWFAEHEGEVGHLDWSPQSPDLNIEHLWGYLESKLRARFPPPSTISALETALHEEWLHIPLQVVHDLYASIPHDSVTYDYKQLGSLSITCRPVQELLQRYGHQVALLSSHCLVMFGGFGQFQKRHQRLPGLMCYDIISQNCYIVLSSDPQDYLGERMFHTMSKLSNNTLIVIGGRSSPKKIFSSIVSINCEKIIENHEPKDSFIAKKVTDMPLPSWRHSACIVLIAGIENIFIFGGHISNNDVSDRCYVLNSESWSFSEVPHQEYTPSPRHSHGSTCVGQKVYITCGLSEEEEFLNSVHVFDVETYTWSVLKVEGLLPRYSHTTHYYNNAILLVGGITGLSYVPYSVGMIDLTTNTAFEFTLGYEDPEYPLILSNHCSYVHEDNIIITGGGGNCFSFGTHFNKFDISIELPTLMCLSNK</sequence>
<evidence type="ECO:0000256" key="2">
    <source>
        <dbReference type="ARBA" id="ARBA00010703"/>
    </source>
</evidence>
<evidence type="ECO:0000313" key="6">
    <source>
        <dbReference type="EMBL" id="GFY31317.1"/>
    </source>
</evidence>
<organism evidence="6 7">
    <name type="scientific">Trichonephila clavipes</name>
    <name type="common">Golden silk orbweaver</name>
    <name type="synonym">Nephila clavipes</name>
    <dbReference type="NCBI Taxonomy" id="2585209"/>
    <lineage>
        <taxon>Eukaryota</taxon>
        <taxon>Metazoa</taxon>
        <taxon>Ecdysozoa</taxon>
        <taxon>Arthropoda</taxon>
        <taxon>Chelicerata</taxon>
        <taxon>Arachnida</taxon>
        <taxon>Araneae</taxon>
        <taxon>Araneomorphae</taxon>
        <taxon>Entelegynae</taxon>
        <taxon>Araneoidea</taxon>
        <taxon>Nephilidae</taxon>
        <taxon>Trichonephila</taxon>
    </lineage>
</organism>
<dbReference type="Pfam" id="PF24681">
    <property type="entry name" value="Kelch_KLHDC2_KLHL20_DRC7"/>
    <property type="match status" value="1"/>
</dbReference>
<dbReference type="GO" id="GO:0003677">
    <property type="term" value="F:DNA binding"/>
    <property type="evidence" value="ECO:0007669"/>
    <property type="project" value="InterPro"/>
</dbReference>
<dbReference type="GO" id="GO:0006313">
    <property type="term" value="P:DNA transposition"/>
    <property type="evidence" value="ECO:0007669"/>
    <property type="project" value="InterPro"/>
</dbReference>
<dbReference type="GO" id="GO:0030488">
    <property type="term" value="P:tRNA methylation"/>
    <property type="evidence" value="ECO:0007669"/>
    <property type="project" value="TreeGrafter"/>
</dbReference>
<name>A0A8X6WB35_TRICX</name>
<protein>
    <recommendedName>
        <fullName evidence="8">Transposable element Tcb1 transposase</fullName>
    </recommendedName>
</protein>
<dbReference type="PANTHER" id="PTHR46529">
    <property type="entry name" value="TRNA WYBUTOSINE-SYNTHESIZING PROTEIN 4"/>
    <property type="match status" value="1"/>
</dbReference>
<dbReference type="SUPFAM" id="SSF117281">
    <property type="entry name" value="Kelch motif"/>
    <property type="match status" value="2"/>
</dbReference>
<evidence type="ECO:0000259" key="5">
    <source>
        <dbReference type="Pfam" id="PF13358"/>
    </source>
</evidence>
<gene>
    <name evidence="6" type="primary">Lcmt2</name>
    <name evidence="6" type="ORF">TNCV_752761</name>
</gene>
<dbReference type="InterPro" id="IPR038717">
    <property type="entry name" value="Tc1-like_DDE_dom"/>
</dbReference>
<dbReference type="InterPro" id="IPR009057">
    <property type="entry name" value="Homeodomain-like_sf"/>
</dbReference>
<accession>A0A8X6WB35</accession>
<comment type="caution">
    <text evidence="6">The sequence shown here is derived from an EMBL/GenBank/DDBJ whole genome shotgun (WGS) entry which is preliminary data.</text>
</comment>
<dbReference type="AlphaFoldDB" id="A0A8X6WB35"/>
<evidence type="ECO:0000256" key="3">
    <source>
        <dbReference type="ARBA" id="ARBA00022691"/>
    </source>
</evidence>
<dbReference type="GO" id="GO:0005634">
    <property type="term" value="C:nucleus"/>
    <property type="evidence" value="ECO:0007669"/>
    <property type="project" value="UniProtKB-SubCell"/>
</dbReference>
<reference evidence="6" key="1">
    <citation type="submission" date="2020-08" db="EMBL/GenBank/DDBJ databases">
        <title>Multicomponent nature underlies the extraordinary mechanical properties of spider dragline silk.</title>
        <authorList>
            <person name="Kono N."/>
            <person name="Nakamura H."/>
            <person name="Mori M."/>
            <person name="Yoshida Y."/>
            <person name="Ohtoshi R."/>
            <person name="Malay A.D."/>
            <person name="Moran D.A.P."/>
            <person name="Tomita M."/>
            <person name="Numata K."/>
            <person name="Arakawa K."/>
        </authorList>
    </citation>
    <scope>NUCLEOTIDE SEQUENCE</scope>
</reference>
<evidence type="ECO:0000259" key="4">
    <source>
        <dbReference type="Pfam" id="PF01498"/>
    </source>
</evidence>
<comment type="subcellular location">
    <subcellularLocation>
        <location evidence="1">Nucleus</location>
    </subcellularLocation>
</comment>
<dbReference type="SUPFAM" id="SSF46689">
    <property type="entry name" value="Homeodomain-like"/>
    <property type="match status" value="1"/>
</dbReference>
<feature type="domain" description="Tc1-like transposase DDE" evidence="5">
    <location>
        <begin position="147"/>
        <end position="292"/>
    </location>
</feature>
<dbReference type="EMBL" id="BMAU01021397">
    <property type="protein sequence ID" value="GFY31317.1"/>
    <property type="molecule type" value="Genomic_DNA"/>
</dbReference>
<evidence type="ECO:0008006" key="8">
    <source>
        <dbReference type="Google" id="ProtNLM"/>
    </source>
</evidence>
<dbReference type="InterPro" id="IPR036397">
    <property type="entry name" value="RNaseH_sf"/>
</dbReference>
<evidence type="ECO:0000313" key="7">
    <source>
        <dbReference type="Proteomes" id="UP000887159"/>
    </source>
</evidence>
<dbReference type="InterPro" id="IPR015915">
    <property type="entry name" value="Kelch-typ_b-propeller"/>
</dbReference>
<keyword evidence="3" id="KW-0949">S-adenosyl-L-methionine</keyword>
<proteinExistence type="inferred from homology"/>
<dbReference type="Pfam" id="PF13358">
    <property type="entry name" value="DDE_3"/>
    <property type="match status" value="1"/>
</dbReference>
<comment type="similarity">
    <text evidence="2">Belongs to the methyltransferase superfamily. LCMT family.</text>
</comment>
<evidence type="ECO:0000256" key="1">
    <source>
        <dbReference type="ARBA" id="ARBA00004123"/>
    </source>
</evidence>
<feature type="domain" description="Transposase Tc1-like" evidence="4">
    <location>
        <begin position="67"/>
        <end position="138"/>
    </location>
</feature>